<evidence type="ECO:0000313" key="3">
    <source>
        <dbReference type="Proteomes" id="UP000777438"/>
    </source>
</evidence>
<comment type="caution">
    <text evidence="2">The sequence shown here is derived from an EMBL/GenBank/DDBJ whole genome shotgun (WGS) entry which is preliminary data.</text>
</comment>
<sequence length="253" mass="27356">MQKRANKVPRTLYATTSSSSWTPPKAGVRQGCVDLAVSSTTSRPVLGVGWISISDHLGRAMPSSGGVMSEILVPTQPSGERLERLSIKGRACGTHTNGALFPVLSNSNCWTVILLKPQIEGPRKEETASRSFAVPSKHRPSGPFSSVEPPIQPHLLHLLSSPLRGLFVFFVPLCARLISDSLSHRKLRRYCRGLTSAPFRGRSSAANVGCCDSDFAGQRVSLARGVVAFRRRQPAQETVSERTSIGDDTPPTK</sequence>
<accession>A0A9P8WEG1</accession>
<proteinExistence type="predicted"/>
<reference evidence="2 3" key="1">
    <citation type="journal article" date="2021" name="Nat. Commun.">
        <title>Genetic determinants of endophytism in the Arabidopsis root mycobiome.</title>
        <authorList>
            <person name="Mesny F."/>
            <person name="Miyauchi S."/>
            <person name="Thiergart T."/>
            <person name="Pickel B."/>
            <person name="Atanasova L."/>
            <person name="Karlsson M."/>
            <person name="Huettel B."/>
            <person name="Barry K.W."/>
            <person name="Haridas S."/>
            <person name="Chen C."/>
            <person name="Bauer D."/>
            <person name="Andreopoulos W."/>
            <person name="Pangilinan J."/>
            <person name="LaButti K."/>
            <person name="Riley R."/>
            <person name="Lipzen A."/>
            <person name="Clum A."/>
            <person name="Drula E."/>
            <person name="Henrissat B."/>
            <person name="Kohler A."/>
            <person name="Grigoriev I.V."/>
            <person name="Martin F.M."/>
            <person name="Hacquard S."/>
        </authorList>
    </citation>
    <scope>NUCLEOTIDE SEQUENCE [LARGE SCALE GENOMIC DNA]</scope>
    <source>
        <strain evidence="2 3">MPI-CAGE-CH-0241</strain>
    </source>
</reference>
<evidence type="ECO:0000256" key="1">
    <source>
        <dbReference type="SAM" id="MobiDB-lite"/>
    </source>
</evidence>
<evidence type="ECO:0000313" key="2">
    <source>
        <dbReference type="EMBL" id="KAH6896852.1"/>
    </source>
</evidence>
<organism evidence="2 3">
    <name type="scientific">Thelonectria olida</name>
    <dbReference type="NCBI Taxonomy" id="1576542"/>
    <lineage>
        <taxon>Eukaryota</taxon>
        <taxon>Fungi</taxon>
        <taxon>Dikarya</taxon>
        <taxon>Ascomycota</taxon>
        <taxon>Pezizomycotina</taxon>
        <taxon>Sordariomycetes</taxon>
        <taxon>Hypocreomycetidae</taxon>
        <taxon>Hypocreales</taxon>
        <taxon>Nectriaceae</taxon>
        <taxon>Thelonectria</taxon>
    </lineage>
</organism>
<protein>
    <submittedName>
        <fullName evidence="2">Uncharacterized protein</fullName>
    </submittedName>
</protein>
<feature type="region of interest" description="Disordered" evidence="1">
    <location>
        <begin position="233"/>
        <end position="253"/>
    </location>
</feature>
<keyword evidence="3" id="KW-1185">Reference proteome</keyword>
<dbReference type="EMBL" id="JAGPYM010000003">
    <property type="protein sequence ID" value="KAH6896852.1"/>
    <property type="molecule type" value="Genomic_DNA"/>
</dbReference>
<dbReference type="AlphaFoldDB" id="A0A9P8WEG1"/>
<dbReference type="Proteomes" id="UP000777438">
    <property type="component" value="Unassembled WGS sequence"/>
</dbReference>
<gene>
    <name evidence="2" type="ORF">B0T10DRAFT_475245</name>
</gene>
<name>A0A9P8WEG1_9HYPO</name>
<feature type="region of interest" description="Disordered" evidence="1">
    <location>
        <begin position="1"/>
        <end position="20"/>
    </location>
</feature>
<feature type="region of interest" description="Disordered" evidence="1">
    <location>
        <begin position="124"/>
        <end position="145"/>
    </location>
</feature>